<keyword evidence="6 7" id="KW-0472">Membrane</keyword>
<gene>
    <name evidence="9" type="ORF">MUN79_27965</name>
</gene>
<dbReference type="RefSeq" id="WP_244675722.1">
    <property type="nucleotide sequence ID" value="NZ_CP095046.1"/>
</dbReference>
<evidence type="ECO:0000256" key="5">
    <source>
        <dbReference type="ARBA" id="ARBA00022989"/>
    </source>
</evidence>
<dbReference type="Proteomes" id="UP000831796">
    <property type="component" value="Chromosome"/>
</dbReference>
<dbReference type="CDD" id="cd06261">
    <property type="entry name" value="TM_PBP2"/>
    <property type="match status" value="1"/>
</dbReference>
<evidence type="ECO:0000256" key="2">
    <source>
        <dbReference type="ARBA" id="ARBA00022448"/>
    </source>
</evidence>
<dbReference type="KEGG" id="hcu:MUN79_27965"/>
<protein>
    <submittedName>
        <fullName evidence="9">ABC transporter permease subunit</fullName>
    </submittedName>
</protein>
<dbReference type="PROSITE" id="PS50928">
    <property type="entry name" value="ABC_TM1"/>
    <property type="match status" value="1"/>
</dbReference>
<evidence type="ECO:0000313" key="10">
    <source>
        <dbReference type="Proteomes" id="UP000831796"/>
    </source>
</evidence>
<dbReference type="AlphaFoldDB" id="A0A8T9Q5G2"/>
<accession>A0A8T9Q5G2</accession>
<evidence type="ECO:0000256" key="4">
    <source>
        <dbReference type="ARBA" id="ARBA00022692"/>
    </source>
</evidence>
<keyword evidence="10" id="KW-1185">Reference proteome</keyword>
<dbReference type="EMBL" id="CP095046">
    <property type="protein sequence ID" value="UOQ72335.1"/>
    <property type="molecule type" value="Genomic_DNA"/>
</dbReference>
<dbReference type="SUPFAM" id="SSF161098">
    <property type="entry name" value="MetI-like"/>
    <property type="match status" value="1"/>
</dbReference>
<dbReference type="GO" id="GO:0005886">
    <property type="term" value="C:plasma membrane"/>
    <property type="evidence" value="ECO:0007669"/>
    <property type="project" value="UniProtKB-SubCell"/>
</dbReference>
<dbReference type="PANTHER" id="PTHR43386">
    <property type="entry name" value="OLIGOPEPTIDE TRANSPORT SYSTEM PERMEASE PROTEIN APPC"/>
    <property type="match status" value="1"/>
</dbReference>
<keyword evidence="4 7" id="KW-0812">Transmembrane</keyword>
<comment type="subcellular location">
    <subcellularLocation>
        <location evidence="1 7">Cell membrane</location>
        <topology evidence="1 7">Multi-pass membrane protein</topology>
    </subcellularLocation>
</comment>
<sequence length="165" mass="17958">MDAGVLLLIALLTSVPRLVLVLAIAAVQSSSVFSLLAILSLTYWTVSAQLVRAEMLRIRQLPFVEAAQALGIPHWQIIIRHTWPVLCKTIAAYLPLSVATLIGFETTLSFLGVGLPPEVASWGRLLATARQDPTAWWLIAFPATTILLTILALRRLIVSSADKAH</sequence>
<feature type="domain" description="ABC transmembrane type-1" evidence="8">
    <location>
        <begin position="1"/>
        <end position="157"/>
    </location>
</feature>
<keyword evidence="2 7" id="KW-0813">Transport</keyword>
<dbReference type="InterPro" id="IPR050366">
    <property type="entry name" value="BP-dependent_transpt_permease"/>
</dbReference>
<organism evidence="9 10">
    <name type="scientific">Hymenobacter cellulosilyticus</name>
    <dbReference type="NCBI Taxonomy" id="2932248"/>
    <lineage>
        <taxon>Bacteria</taxon>
        <taxon>Pseudomonadati</taxon>
        <taxon>Bacteroidota</taxon>
        <taxon>Cytophagia</taxon>
        <taxon>Cytophagales</taxon>
        <taxon>Hymenobacteraceae</taxon>
        <taxon>Hymenobacter</taxon>
    </lineage>
</organism>
<dbReference type="InterPro" id="IPR035906">
    <property type="entry name" value="MetI-like_sf"/>
</dbReference>
<evidence type="ECO:0000256" key="3">
    <source>
        <dbReference type="ARBA" id="ARBA00022475"/>
    </source>
</evidence>
<proteinExistence type="inferred from homology"/>
<comment type="similarity">
    <text evidence="7">Belongs to the binding-protein-dependent transport system permease family.</text>
</comment>
<dbReference type="InterPro" id="IPR000515">
    <property type="entry name" value="MetI-like"/>
</dbReference>
<feature type="transmembrane region" description="Helical" evidence="7">
    <location>
        <begin position="33"/>
        <end position="51"/>
    </location>
</feature>
<evidence type="ECO:0000256" key="6">
    <source>
        <dbReference type="ARBA" id="ARBA00023136"/>
    </source>
</evidence>
<dbReference type="GO" id="GO:0055085">
    <property type="term" value="P:transmembrane transport"/>
    <property type="evidence" value="ECO:0007669"/>
    <property type="project" value="InterPro"/>
</dbReference>
<reference evidence="9" key="1">
    <citation type="submission" date="2022-04" db="EMBL/GenBank/DDBJ databases">
        <title>Hymenobacter sp. isolated from the air.</title>
        <authorList>
            <person name="Won M."/>
            <person name="Lee C.-M."/>
            <person name="Woen H.-Y."/>
            <person name="Kwon S.-W."/>
        </authorList>
    </citation>
    <scope>NUCLEOTIDE SEQUENCE</scope>
    <source>
        <strain evidence="9">5116S-3</strain>
    </source>
</reference>
<dbReference type="Pfam" id="PF00528">
    <property type="entry name" value="BPD_transp_1"/>
    <property type="match status" value="1"/>
</dbReference>
<dbReference type="Gene3D" id="1.10.3720.10">
    <property type="entry name" value="MetI-like"/>
    <property type="match status" value="1"/>
</dbReference>
<dbReference type="PANTHER" id="PTHR43386:SF1">
    <property type="entry name" value="D,D-DIPEPTIDE TRANSPORT SYSTEM PERMEASE PROTEIN DDPC-RELATED"/>
    <property type="match status" value="1"/>
</dbReference>
<feature type="transmembrane region" description="Helical" evidence="7">
    <location>
        <begin position="135"/>
        <end position="153"/>
    </location>
</feature>
<name>A0A8T9Q5G2_9BACT</name>
<evidence type="ECO:0000259" key="8">
    <source>
        <dbReference type="PROSITE" id="PS50928"/>
    </source>
</evidence>
<evidence type="ECO:0000256" key="7">
    <source>
        <dbReference type="RuleBase" id="RU363032"/>
    </source>
</evidence>
<feature type="transmembrane region" description="Helical" evidence="7">
    <location>
        <begin position="90"/>
        <end position="115"/>
    </location>
</feature>
<keyword evidence="3" id="KW-1003">Cell membrane</keyword>
<evidence type="ECO:0000313" key="9">
    <source>
        <dbReference type="EMBL" id="UOQ72335.1"/>
    </source>
</evidence>
<evidence type="ECO:0000256" key="1">
    <source>
        <dbReference type="ARBA" id="ARBA00004651"/>
    </source>
</evidence>
<keyword evidence="5 7" id="KW-1133">Transmembrane helix</keyword>